<keyword evidence="3" id="KW-1185">Reference proteome</keyword>
<dbReference type="EMBL" id="JANHNZ010000001">
    <property type="protein sequence ID" value="MCQ9209170.1"/>
    <property type="molecule type" value="Genomic_DNA"/>
</dbReference>
<evidence type="ECO:0000313" key="2">
    <source>
        <dbReference type="EMBL" id="MCQ9209170.1"/>
    </source>
</evidence>
<comment type="caution">
    <text evidence="2">The sequence shown here is derived from an EMBL/GenBank/DDBJ whole genome shotgun (WGS) entry which is preliminary data.</text>
</comment>
<dbReference type="Pfam" id="PF12645">
    <property type="entry name" value="HTH_16"/>
    <property type="match status" value="1"/>
</dbReference>
<accession>A0ABT1WL09</accession>
<name>A0ABT1WL09_9LACT</name>
<gene>
    <name evidence="2" type="ORF">NPA36_01140</name>
</gene>
<evidence type="ECO:0000313" key="3">
    <source>
        <dbReference type="Proteomes" id="UP001059480"/>
    </source>
</evidence>
<reference evidence="2" key="1">
    <citation type="submission" date="2022-07" db="EMBL/GenBank/DDBJ databases">
        <authorList>
            <person name="Jung M.-Y."/>
            <person name="Lee M."/>
        </authorList>
    </citation>
    <scope>NUCLEOTIDE SEQUENCE</scope>
    <source>
        <strain evidence="2">S8</strain>
    </source>
</reference>
<dbReference type="InterPro" id="IPR013325">
    <property type="entry name" value="RNA_pol_sigma_r2"/>
</dbReference>
<organism evidence="2 3">
    <name type="scientific">Granulicatella seriolae</name>
    <dbReference type="NCBI Taxonomy" id="2967226"/>
    <lineage>
        <taxon>Bacteria</taxon>
        <taxon>Bacillati</taxon>
        <taxon>Bacillota</taxon>
        <taxon>Bacilli</taxon>
        <taxon>Lactobacillales</taxon>
        <taxon>Carnobacteriaceae</taxon>
        <taxon>Granulicatella</taxon>
    </lineage>
</organism>
<dbReference type="SUPFAM" id="SSF88946">
    <property type="entry name" value="Sigma2 domain of RNA polymerase sigma factors"/>
    <property type="match status" value="1"/>
</dbReference>
<evidence type="ECO:0000259" key="1">
    <source>
        <dbReference type="Pfam" id="PF12645"/>
    </source>
</evidence>
<reference evidence="2" key="3">
    <citation type="journal article" date="2023" name="Microbiol. Resour. Announc.">
        <title>Draft Genome Sequence of Granulicatella sp. Strain S8, Isolated from a Marine Fish, Seriola quinqueradiata.</title>
        <authorList>
            <person name="Lee M."/>
            <person name="Farooq A."/>
            <person name="Jeong J.B."/>
            <person name="Jung M.Y."/>
        </authorList>
    </citation>
    <scope>NUCLEOTIDE SEQUENCE</scope>
    <source>
        <strain evidence="2">S8</strain>
    </source>
</reference>
<dbReference type="InterPro" id="IPR024760">
    <property type="entry name" value="HTH_dom_conjug_TS-like"/>
</dbReference>
<protein>
    <submittedName>
        <fullName evidence="2">Helix-turn-helix domain-containing protein</fullName>
    </submittedName>
</protein>
<dbReference type="Proteomes" id="UP001059480">
    <property type="component" value="Unassembled WGS sequence"/>
</dbReference>
<proteinExistence type="predicted"/>
<dbReference type="RefSeq" id="WP_256944279.1">
    <property type="nucleotide sequence ID" value="NZ_JANHNZ010000001.1"/>
</dbReference>
<reference evidence="2" key="2">
    <citation type="journal article" date="2023" name="Curr. Microbiol.">
        <title>Granulicatella seriolae sp. nov., a Novel Facultative Anaerobe Isolated from Yellowtail Marine Fish.</title>
        <authorList>
            <person name="Lee M."/>
            <person name="Choi Y.J."/>
            <person name="Farooq A."/>
            <person name="Jeong J.B."/>
            <person name="Jung M.Y."/>
        </authorList>
    </citation>
    <scope>NUCLEOTIDE SEQUENCE</scope>
    <source>
        <strain evidence="2">S8</strain>
    </source>
</reference>
<feature type="domain" description="Helix-turn-helix conjugative transposon-like" evidence="1">
    <location>
        <begin position="6"/>
        <end position="60"/>
    </location>
</feature>
<sequence length="63" mass="7240">MESLYDLYVAARQGQTSAVAEIIERFEPLMKKVSRKNGILDKDCYQECVVALIASIEKFELRE</sequence>